<accession>A0AC35EZ36</accession>
<organism evidence="1 2">
    <name type="scientific">Panagrolaimus sp. PS1159</name>
    <dbReference type="NCBI Taxonomy" id="55785"/>
    <lineage>
        <taxon>Eukaryota</taxon>
        <taxon>Metazoa</taxon>
        <taxon>Ecdysozoa</taxon>
        <taxon>Nematoda</taxon>
        <taxon>Chromadorea</taxon>
        <taxon>Rhabditida</taxon>
        <taxon>Tylenchina</taxon>
        <taxon>Panagrolaimomorpha</taxon>
        <taxon>Panagrolaimoidea</taxon>
        <taxon>Panagrolaimidae</taxon>
        <taxon>Panagrolaimus</taxon>
    </lineage>
</organism>
<dbReference type="Proteomes" id="UP000887580">
    <property type="component" value="Unplaced"/>
</dbReference>
<dbReference type="WBParaSite" id="PS1159_v2.g12178.t1">
    <property type="protein sequence ID" value="PS1159_v2.g12178.t1"/>
    <property type="gene ID" value="PS1159_v2.g12178"/>
</dbReference>
<evidence type="ECO:0000313" key="1">
    <source>
        <dbReference type="Proteomes" id="UP000887580"/>
    </source>
</evidence>
<proteinExistence type="predicted"/>
<name>A0AC35EZ36_9BILA</name>
<evidence type="ECO:0000313" key="2">
    <source>
        <dbReference type="WBParaSite" id="PS1159_v2.g12178.t1"/>
    </source>
</evidence>
<protein>
    <submittedName>
        <fullName evidence="2">THIF-type NAD/FAD binding fold domain-containing protein</fullName>
    </submittedName>
</protein>
<reference evidence="2" key="1">
    <citation type="submission" date="2022-11" db="UniProtKB">
        <authorList>
            <consortium name="WormBaseParasite"/>
        </authorList>
    </citation>
    <scope>IDENTIFICATION</scope>
</reference>
<sequence length="419" mass="46428">MSSSSNDVLEKLANLRSKVRDIGSKLSDGSTSTTTSATNISRTTEETKPRPKIVEMSSEVVDSNPYSRLMALKRMGIVKDYEKIREKTLIVVGVGGVGSVVAEMLTRCAVGKLILFDYDKVELANMNRLFYQPHQSGLSKVEAARDTLLHINPDVEIEVHNMNITTMENFKIFVNRIQRGNFDGGKVDLVLSCVDNFEARMTVNTACNEEDQIWIESGVSENAVSGHIQYIEPGKTACFSCLPPLIVASNIDEKTLKKDGVCAASLPTTMAVIAGFLVQNALKYLLKFGTVSNYVGYNALEDFFPNEQIRPNPNCDDRFCRQRQNEYQERLANEPTKEEIVEEEAPIVHEENDWGIELCDSLEEIPEENSTVSAGKGLKYAYDAPSTNIDQTNGDEPAPKTDASVISNLMAQFQSAQNL</sequence>